<dbReference type="EMBL" id="CAMXCT020006750">
    <property type="protein sequence ID" value="CAL1172823.1"/>
    <property type="molecule type" value="Genomic_DNA"/>
</dbReference>
<accession>A0A9P1M554</accession>
<proteinExistence type="predicted"/>
<dbReference type="Proteomes" id="UP001152797">
    <property type="component" value="Unassembled WGS sequence"/>
</dbReference>
<comment type="caution">
    <text evidence="1">The sequence shown here is derived from an EMBL/GenBank/DDBJ whole genome shotgun (WGS) entry which is preliminary data.</text>
</comment>
<dbReference type="EMBL" id="CAMXCT030006750">
    <property type="protein sequence ID" value="CAL4806760.1"/>
    <property type="molecule type" value="Genomic_DNA"/>
</dbReference>
<protein>
    <submittedName>
        <fullName evidence="1">Uncharacterized protein</fullName>
    </submittedName>
</protein>
<reference evidence="1" key="1">
    <citation type="submission" date="2022-10" db="EMBL/GenBank/DDBJ databases">
        <authorList>
            <person name="Chen Y."/>
            <person name="Dougan E. K."/>
            <person name="Chan C."/>
            <person name="Rhodes N."/>
            <person name="Thang M."/>
        </authorList>
    </citation>
    <scope>NUCLEOTIDE SEQUENCE</scope>
</reference>
<sequence>MSRVLPVAQELEEFWSHEKETAWYRAHPIFKETEPSHVIPLRIFGDGAESQRKQKFELISLVLPLATSSATMDTRIMLSCMSATYCNEDSRKKILEAICWSFQALCDGRFPTHDPWGKEFTKNYNKDRWKLGGQKIAGPFKGCLEGIQGDQDYVRAMMTPARFFSKQMCCYYCRALSWVYTSSNPQDVELLYTNFGEHAAHRNTLVSLEEWLDISTVSPICSIPGWSPWRILPDQMHLVHLTIAPDSIVSCLLDWTDSYKYVAGSTRNERLTELWENYRSYCEENGIGDRAQRKLFSVQTLTPDAPGFVEISQKKLNATAARYMIFWLANVAKSFALVHGADDDMYRAGVACGLAEMETVCLEGSRRFSEQEWKQLEEGYLCYRAAYDKLANLAISSCLPRWHIRPKCHYLEHAVYDFNRKNLRYMSNYLDEDMIRRIKRMACAANPRCVSKHVLYRYCVAATLKWSGMIQ</sequence>
<name>A0A9P1M554_9DINO</name>
<keyword evidence="3" id="KW-1185">Reference proteome</keyword>
<reference evidence="2 3" key="2">
    <citation type="submission" date="2024-05" db="EMBL/GenBank/DDBJ databases">
        <authorList>
            <person name="Chen Y."/>
            <person name="Shah S."/>
            <person name="Dougan E. K."/>
            <person name="Thang M."/>
            <person name="Chan C."/>
        </authorList>
    </citation>
    <scope>NUCLEOTIDE SEQUENCE [LARGE SCALE GENOMIC DNA]</scope>
</reference>
<dbReference type="EMBL" id="CAMXCT010006750">
    <property type="protein sequence ID" value="CAI4019448.1"/>
    <property type="molecule type" value="Genomic_DNA"/>
</dbReference>
<gene>
    <name evidence="1" type="ORF">C1SCF055_LOCUS43946</name>
</gene>
<evidence type="ECO:0000313" key="3">
    <source>
        <dbReference type="Proteomes" id="UP001152797"/>
    </source>
</evidence>
<organism evidence="1">
    <name type="scientific">Cladocopium goreaui</name>
    <dbReference type="NCBI Taxonomy" id="2562237"/>
    <lineage>
        <taxon>Eukaryota</taxon>
        <taxon>Sar</taxon>
        <taxon>Alveolata</taxon>
        <taxon>Dinophyceae</taxon>
        <taxon>Suessiales</taxon>
        <taxon>Symbiodiniaceae</taxon>
        <taxon>Cladocopium</taxon>
    </lineage>
</organism>
<dbReference type="AlphaFoldDB" id="A0A9P1M554"/>
<evidence type="ECO:0000313" key="2">
    <source>
        <dbReference type="EMBL" id="CAL4806760.1"/>
    </source>
</evidence>
<dbReference type="OrthoDB" id="443123at2759"/>
<evidence type="ECO:0000313" key="1">
    <source>
        <dbReference type="EMBL" id="CAI4019448.1"/>
    </source>
</evidence>